<evidence type="ECO:0000313" key="3">
    <source>
        <dbReference type="EMBL" id="VAW94437.1"/>
    </source>
</evidence>
<reference evidence="3" key="1">
    <citation type="submission" date="2018-06" db="EMBL/GenBank/DDBJ databases">
        <authorList>
            <person name="Zhirakovskaya E."/>
        </authorList>
    </citation>
    <scope>NUCLEOTIDE SEQUENCE</scope>
</reference>
<keyword evidence="2" id="KW-0812">Transmembrane</keyword>
<sequence>MVQALLVILVYVVFPISILVWAYLRYKHGIKPHMGEYALVAFAISMMLLLAFSSNWGTSDQDQRDVRQIVDTLIERYDFPVQEKFQERPAVMGEAQPRRLAITIYGVIEREEQDKVLEVLRKLRRQVAGKAIVVRFMREEVWEEAEDGSRQPRRDREEMMRKARIE</sequence>
<feature type="compositionally biased region" description="Basic and acidic residues" evidence="1">
    <location>
        <begin position="147"/>
        <end position="166"/>
    </location>
</feature>
<keyword evidence="2" id="KW-1133">Transmembrane helix</keyword>
<organism evidence="3">
    <name type="scientific">hydrothermal vent metagenome</name>
    <dbReference type="NCBI Taxonomy" id="652676"/>
    <lineage>
        <taxon>unclassified sequences</taxon>
        <taxon>metagenomes</taxon>
        <taxon>ecological metagenomes</taxon>
    </lineage>
</organism>
<proteinExistence type="predicted"/>
<feature type="transmembrane region" description="Helical" evidence="2">
    <location>
        <begin position="36"/>
        <end position="57"/>
    </location>
</feature>
<accession>A0A3B1A4C2</accession>
<feature type="transmembrane region" description="Helical" evidence="2">
    <location>
        <begin position="6"/>
        <end position="24"/>
    </location>
</feature>
<evidence type="ECO:0000256" key="1">
    <source>
        <dbReference type="SAM" id="MobiDB-lite"/>
    </source>
</evidence>
<dbReference type="AlphaFoldDB" id="A0A3B1A4C2"/>
<protein>
    <submittedName>
        <fullName evidence="3">Uncharacterized protein</fullName>
    </submittedName>
</protein>
<name>A0A3B1A4C2_9ZZZZ</name>
<evidence type="ECO:0000256" key="2">
    <source>
        <dbReference type="SAM" id="Phobius"/>
    </source>
</evidence>
<dbReference type="EMBL" id="UOFU01000049">
    <property type="protein sequence ID" value="VAW94437.1"/>
    <property type="molecule type" value="Genomic_DNA"/>
</dbReference>
<gene>
    <name evidence="3" type="ORF">MNBD_GAMMA20-1983</name>
</gene>
<feature type="region of interest" description="Disordered" evidence="1">
    <location>
        <begin position="146"/>
        <end position="166"/>
    </location>
</feature>
<keyword evidence="2" id="KW-0472">Membrane</keyword>